<dbReference type="GO" id="GO:0034432">
    <property type="term" value="F:bis(5'-adenosyl)-pentaphosphatase activity"/>
    <property type="evidence" value="ECO:0007669"/>
    <property type="project" value="TreeGrafter"/>
</dbReference>
<evidence type="ECO:0000256" key="2">
    <source>
        <dbReference type="ARBA" id="ARBA00001946"/>
    </source>
</evidence>
<dbReference type="InterPro" id="IPR000086">
    <property type="entry name" value="NUDIX_hydrolase_dom"/>
</dbReference>
<reference evidence="6" key="1">
    <citation type="submission" date="2020-06" db="EMBL/GenBank/DDBJ databases">
        <title>Stable isotope informed genome-resolved metagenomics uncovers potential trophic interactions in rhizosphere soil.</title>
        <authorList>
            <person name="Starr E.P."/>
            <person name="Shi S."/>
            <person name="Blazewicz S.J."/>
            <person name="Koch B.J."/>
            <person name="Probst A.J."/>
            <person name="Hungate B.A."/>
            <person name="Pett-Ridge J."/>
            <person name="Firestone M.K."/>
            <person name="Banfield J.F."/>
        </authorList>
    </citation>
    <scope>NUCLEOTIDE SEQUENCE</scope>
    <source>
        <strain evidence="6">YM_69_17</strain>
    </source>
</reference>
<dbReference type="InterPro" id="IPR015797">
    <property type="entry name" value="NUDIX_hydrolase-like_dom_sf"/>
</dbReference>
<name>A0A952FW84_9PROT</name>
<dbReference type="GO" id="GO:0008893">
    <property type="term" value="F:guanosine-3',5'-bis(diphosphate) 3'-diphosphatase activity"/>
    <property type="evidence" value="ECO:0007669"/>
    <property type="project" value="TreeGrafter"/>
</dbReference>
<comment type="caution">
    <text evidence="6">The sequence shown here is derived from an EMBL/GenBank/DDBJ whole genome shotgun (WGS) entry which is preliminary data.</text>
</comment>
<dbReference type="Pfam" id="PF00293">
    <property type="entry name" value="NUDIX"/>
    <property type="match status" value="1"/>
</dbReference>
<protein>
    <recommendedName>
        <fullName evidence="4">RNA pyrophosphohydrolase</fullName>
        <ecNumber evidence="4">3.6.1.-</ecNumber>
    </recommendedName>
    <alternativeName>
        <fullName evidence="4">(Di)nucleoside polyphosphate hydrolase</fullName>
    </alternativeName>
</protein>
<comment type="cofactor">
    <cofactor evidence="4">
        <name>a divalent metal cation</name>
        <dbReference type="ChEBI" id="CHEBI:60240"/>
    </cofactor>
</comment>
<dbReference type="PANTHER" id="PTHR11839:SF22">
    <property type="entry name" value="NUDIX HYDROLASE 26, CHLOROPLASTIC"/>
    <property type="match status" value="1"/>
</dbReference>
<comment type="similarity">
    <text evidence="4">Belongs to the Nudix hydrolase family. RppH subfamily.</text>
</comment>
<comment type="cofactor">
    <cofactor evidence="2">
        <name>Mg(2+)</name>
        <dbReference type="ChEBI" id="CHEBI:18420"/>
    </cofactor>
</comment>
<proteinExistence type="inferred from homology"/>
<dbReference type="PRINTS" id="PR00502">
    <property type="entry name" value="NUDIXFAMILY"/>
</dbReference>
<dbReference type="PANTHER" id="PTHR11839">
    <property type="entry name" value="UDP/ADP-SUGAR PYROPHOSPHATASE"/>
    <property type="match status" value="1"/>
</dbReference>
<dbReference type="Proteomes" id="UP000700706">
    <property type="component" value="Unassembled WGS sequence"/>
</dbReference>
<dbReference type="EC" id="3.6.1.-" evidence="4"/>
<feature type="short sequence motif" description="Nudix box" evidence="4">
    <location>
        <begin position="45"/>
        <end position="66"/>
    </location>
</feature>
<sequence length="164" mass="18569">MAAPETVKDGLPYRPCVGIMLLDRDGRVFVARRRDTPDGWQMPQGGIDKGETVREAAFRELKEEIGTDRAEFLAEAPEAVRYDLPDHLVGKVWGGRYRGQEQRWVALRFLGTDSDIDIETEHPEFDAWRWSAPDRVLAEIVPFKHDVYATVLAAFAALLGRSDN</sequence>
<comment type="function">
    <text evidence="4">Accelerates the degradation of transcripts by removing pyrophosphate from the 5'-end of triphosphorylated RNA, leading to a more labile monophosphorylated state that can stimulate subsequent ribonuclease cleavage.</text>
</comment>
<comment type="cofactor">
    <cofactor evidence="1">
        <name>Mn(2+)</name>
        <dbReference type="ChEBI" id="CHEBI:29035"/>
    </cofactor>
</comment>
<evidence type="ECO:0000256" key="1">
    <source>
        <dbReference type="ARBA" id="ARBA00001936"/>
    </source>
</evidence>
<dbReference type="NCBIfam" id="NF001938">
    <property type="entry name" value="PRK00714.1-5"/>
    <property type="match status" value="1"/>
</dbReference>
<dbReference type="GO" id="GO:0006753">
    <property type="term" value="P:nucleoside phosphate metabolic process"/>
    <property type="evidence" value="ECO:0007669"/>
    <property type="project" value="TreeGrafter"/>
</dbReference>
<evidence type="ECO:0000313" key="6">
    <source>
        <dbReference type="EMBL" id="MBW8729361.1"/>
    </source>
</evidence>
<dbReference type="NCBIfam" id="NF001936">
    <property type="entry name" value="PRK00714.1-3"/>
    <property type="match status" value="1"/>
</dbReference>
<gene>
    <name evidence="4" type="primary">rppH</name>
    <name evidence="4" type="synonym">nudH</name>
    <name evidence="6" type="ORF">JF625_29950</name>
</gene>
<dbReference type="CDD" id="cd03671">
    <property type="entry name" value="NUDIX_Ap4A_hydrolase_plant_like"/>
    <property type="match status" value="1"/>
</dbReference>
<dbReference type="GO" id="GO:0019693">
    <property type="term" value="P:ribose phosphate metabolic process"/>
    <property type="evidence" value="ECO:0007669"/>
    <property type="project" value="TreeGrafter"/>
</dbReference>
<dbReference type="PROSITE" id="PS00893">
    <property type="entry name" value="NUDIX_BOX"/>
    <property type="match status" value="1"/>
</dbReference>
<evidence type="ECO:0000259" key="5">
    <source>
        <dbReference type="PROSITE" id="PS51462"/>
    </source>
</evidence>
<evidence type="ECO:0000256" key="3">
    <source>
        <dbReference type="ARBA" id="ARBA00022801"/>
    </source>
</evidence>
<accession>A0A952FW84</accession>
<dbReference type="InterPro" id="IPR022927">
    <property type="entry name" value="RppH"/>
</dbReference>
<organism evidence="6 7">
    <name type="scientific">Inquilinus limosus</name>
    <dbReference type="NCBI Taxonomy" id="171674"/>
    <lineage>
        <taxon>Bacteria</taxon>
        <taxon>Pseudomonadati</taxon>
        <taxon>Pseudomonadota</taxon>
        <taxon>Alphaproteobacteria</taxon>
        <taxon>Rhodospirillales</taxon>
        <taxon>Rhodospirillaceae</taxon>
        <taxon>Inquilinus</taxon>
    </lineage>
</organism>
<evidence type="ECO:0000313" key="7">
    <source>
        <dbReference type="Proteomes" id="UP000700706"/>
    </source>
</evidence>
<dbReference type="EMBL" id="JAEKLZ010000522">
    <property type="protein sequence ID" value="MBW8729361.1"/>
    <property type="molecule type" value="Genomic_DNA"/>
</dbReference>
<dbReference type="PROSITE" id="PS51462">
    <property type="entry name" value="NUDIX"/>
    <property type="match status" value="1"/>
</dbReference>
<dbReference type="SUPFAM" id="SSF55811">
    <property type="entry name" value="Nudix"/>
    <property type="match status" value="1"/>
</dbReference>
<dbReference type="InterPro" id="IPR020084">
    <property type="entry name" value="NUDIX_hydrolase_CS"/>
</dbReference>
<keyword evidence="3 4" id="KW-0378">Hydrolase</keyword>
<dbReference type="InterPro" id="IPR020476">
    <property type="entry name" value="Nudix_hydrolase"/>
</dbReference>
<feature type="domain" description="Nudix hydrolase" evidence="5">
    <location>
        <begin position="12"/>
        <end position="153"/>
    </location>
</feature>
<dbReference type="HAMAP" id="MF_00298">
    <property type="entry name" value="Nudix_RppH"/>
    <property type="match status" value="1"/>
</dbReference>
<dbReference type="Gene3D" id="3.90.79.10">
    <property type="entry name" value="Nucleoside Triphosphate Pyrophosphohydrolase"/>
    <property type="match status" value="1"/>
</dbReference>
<evidence type="ECO:0000256" key="4">
    <source>
        <dbReference type="HAMAP-Rule" id="MF_00298"/>
    </source>
</evidence>
<dbReference type="AlphaFoldDB" id="A0A952FW84"/>